<protein>
    <submittedName>
        <fullName evidence="1">Uncharacterized protein</fullName>
    </submittedName>
</protein>
<dbReference type="InParanoid" id="A0A0C2SNF9"/>
<name>A0A0C2SNF9_AMAMK</name>
<accession>A0A0C2SNF9</accession>
<keyword evidence="2" id="KW-1185">Reference proteome</keyword>
<organism evidence="1 2">
    <name type="scientific">Amanita muscaria (strain Koide BX008)</name>
    <dbReference type="NCBI Taxonomy" id="946122"/>
    <lineage>
        <taxon>Eukaryota</taxon>
        <taxon>Fungi</taxon>
        <taxon>Dikarya</taxon>
        <taxon>Basidiomycota</taxon>
        <taxon>Agaricomycotina</taxon>
        <taxon>Agaricomycetes</taxon>
        <taxon>Agaricomycetidae</taxon>
        <taxon>Agaricales</taxon>
        <taxon>Pluteineae</taxon>
        <taxon>Amanitaceae</taxon>
        <taxon>Amanita</taxon>
    </lineage>
</organism>
<gene>
    <name evidence="1" type="ORF">M378DRAFT_162930</name>
</gene>
<dbReference type="AlphaFoldDB" id="A0A0C2SNF9"/>
<dbReference type="Proteomes" id="UP000054549">
    <property type="component" value="Unassembled WGS sequence"/>
</dbReference>
<dbReference type="EMBL" id="KN818247">
    <property type="protein sequence ID" value="KIL64770.1"/>
    <property type="molecule type" value="Genomic_DNA"/>
</dbReference>
<evidence type="ECO:0000313" key="2">
    <source>
        <dbReference type="Proteomes" id="UP000054549"/>
    </source>
</evidence>
<dbReference type="HOGENOM" id="CLU_2637567_0_0_1"/>
<evidence type="ECO:0000313" key="1">
    <source>
        <dbReference type="EMBL" id="KIL64770.1"/>
    </source>
</evidence>
<sequence length="77" mass="8386">MSSTTKPLAVVTCIKPLSHVWCQNLSKPAANKVQRELHIFSSPQTRVKKGESIQTILTPPITAIKNLTGGGLIYDID</sequence>
<proteinExistence type="predicted"/>
<reference evidence="1 2" key="1">
    <citation type="submission" date="2014-04" db="EMBL/GenBank/DDBJ databases">
        <title>Evolutionary Origins and Diversification of the Mycorrhizal Mutualists.</title>
        <authorList>
            <consortium name="DOE Joint Genome Institute"/>
            <consortium name="Mycorrhizal Genomics Consortium"/>
            <person name="Kohler A."/>
            <person name="Kuo A."/>
            <person name="Nagy L.G."/>
            <person name="Floudas D."/>
            <person name="Copeland A."/>
            <person name="Barry K.W."/>
            <person name="Cichocki N."/>
            <person name="Veneault-Fourrey C."/>
            <person name="LaButti K."/>
            <person name="Lindquist E.A."/>
            <person name="Lipzen A."/>
            <person name="Lundell T."/>
            <person name="Morin E."/>
            <person name="Murat C."/>
            <person name="Riley R."/>
            <person name="Ohm R."/>
            <person name="Sun H."/>
            <person name="Tunlid A."/>
            <person name="Henrissat B."/>
            <person name="Grigoriev I.V."/>
            <person name="Hibbett D.S."/>
            <person name="Martin F."/>
        </authorList>
    </citation>
    <scope>NUCLEOTIDE SEQUENCE [LARGE SCALE GENOMIC DNA]</scope>
    <source>
        <strain evidence="1 2">Koide BX008</strain>
    </source>
</reference>